<dbReference type="InterPro" id="IPR013087">
    <property type="entry name" value="Znf_C2H2_type"/>
</dbReference>
<dbReference type="SMART" id="SM00443">
    <property type="entry name" value="G_patch"/>
    <property type="match status" value="1"/>
</dbReference>
<dbReference type="EMBL" id="JASNQZ010000011">
    <property type="protein sequence ID" value="KAL0950882.1"/>
    <property type="molecule type" value="Genomic_DNA"/>
</dbReference>
<evidence type="ECO:0000256" key="4">
    <source>
        <dbReference type="PROSITE-ProRule" id="PRU00042"/>
    </source>
</evidence>
<dbReference type="PROSITE" id="PS50157">
    <property type="entry name" value="ZINC_FINGER_C2H2_2"/>
    <property type="match status" value="1"/>
</dbReference>
<dbReference type="SUPFAM" id="SSF57667">
    <property type="entry name" value="beta-beta-alpha zinc fingers"/>
    <property type="match status" value="1"/>
</dbReference>
<evidence type="ECO:0008006" key="10">
    <source>
        <dbReference type="Google" id="ProtNLM"/>
    </source>
</evidence>
<evidence type="ECO:0000313" key="8">
    <source>
        <dbReference type="EMBL" id="KAL0950882.1"/>
    </source>
</evidence>
<dbReference type="Proteomes" id="UP001556367">
    <property type="component" value="Unassembled WGS sequence"/>
</dbReference>
<evidence type="ECO:0000256" key="1">
    <source>
        <dbReference type="ARBA" id="ARBA00022723"/>
    </source>
</evidence>
<feature type="compositionally biased region" description="Acidic residues" evidence="5">
    <location>
        <begin position="50"/>
        <end position="60"/>
    </location>
</feature>
<keyword evidence="9" id="KW-1185">Reference proteome</keyword>
<dbReference type="PANTHER" id="PTHR47251:SF1">
    <property type="entry name" value="FINGER DOMAIN PROTEIN, PUTATIVE (AFU_ORTHOLOGUE AFUA_3G04180)-RELATED"/>
    <property type="match status" value="1"/>
</dbReference>
<feature type="region of interest" description="Disordered" evidence="5">
    <location>
        <begin position="45"/>
        <end position="80"/>
    </location>
</feature>
<keyword evidence="1" id="KW-0479">Metal-binding</keyword>
<feature type="compositionally biased region" description="Polar residues" evidence="5">
    <location>
        <begin position="379"/>
        <end position="390"/>
    </location>
</feature>
<organism evidence="8 9">
    <name type="scientific">Hohenbuehelia grisea</name>
    <dbReference type="NCBI Taxonomy" id="104357"/>
    <lineage>
        <taxon>Eukaryota</taxon>
        <taxon>Fungi</taxon>
        <taxon>Dikarya</taxon>
        <taxon>Basidiomycota</taxon>
        <taxon>Agaricomycotina</taxon>
        <taxon>Agaricomycetes</taxon>
        <taxon>Agaricomycetidae</taxon>
        <taxon>Agaricales</taxon>
        <taxon>Pleurotineae</taxon>
        <taxon>Pleurotaceae</taxon>
        <taxon>Hohenbuehelia</taxon>
    </lineage>
</organism>
<evidence type="ECO:0000256" key="2">
    <source>
        <dbReference type="ARBA" id="ARBA00022771"/>
    </source>
</evidence>
<feature type="compositionally biased region" description="Pro residues" evidence="5">
    <location>
        <begin position="394"/>
        <end position="411"/>
    </location>
</feature>
<feature type="compositionally biased region" description="Low complexity" evidence="5">
    <location>
        <begin position="363"/>
        <end position="378"/>
    </location>
</feature>
<evidence type="ECO:0000313" key="9">
    <source>
        <dbReference type="Proteomes" id="UP001556367"/>
    </source>
</evidence>
<feature type="domain" description="C2H2-type" evidence="6">
    <location>
        <begin position="203"/>
        <end position="232"/>
    </location>
</feature>
<dbReference type="PROSITE" id="PS50174">
    <property type="entry name" value="G_PATCH"/>
    <property type="match status" value="1"/>
</dbReference>
<dbReference type="InterPro" id="IPR036236">
    <property type="entry name" value="Znf_C2H2_sf"/>
</dbReference>
<dbReference type="InterPro" id="IPR022755">
    <property type="entry name" value="Znf_C2H2_jaz"/>
</dbReference>
<reference evidence="9" key="1">
    <citation type="submission" date="2024-06" db="EMBL/GenBank/DDBJ databases">
        <title>Multi-omics analyses provide insights into the biosynthesis of the anticancer antibiotic pleurotin in Hohenbuehelia grisea.</title>
        <authorList>
            <person name="Weaver J.A."/>
            <person name="Alberti F."/>
        </authorList>
    </citation>
    <scope>NUCLEOTIDE SEQUENCE [LARGE SCALE GENOMIC DNA]</scope>
    <source>
        <strain evidence="9">T-177</strain>
    </source>
</reference>
<protein>
    <recommendedName>
        <fullName evidence="10">G-patch domain-containing protein</fullName>
    </recommendedName>
</protein>
<feature type="compositionally biased region" description="Low complexity" evidence="5">
    <location>
        <begin position="473"/>
        <end position="483"/>
    </location>
</feature>
<keyword evidence="3" id="KW-0862">Zinc</keyword>
<sequence length="504" mass="54553">MTFPSPKAQDLLSPHNVKGSKRLLTLQHNVGELYRALERRAYAQRRESSIEDNDDDDDDISIASRTPSPPPGDSMDVDGDHISKYDEYVRGPAREVITVETRIKPSNKGFALLAKMGWTEGKPLGLSEDGRVDPIPFQIKNDLTGLGKTNQDVRMIETTVSQRRELDSERQTKETEEQRRVREEHVARRTALDTEISSTLRAFYCELCDKQFKNVAQYDEHTNSYAHHHKARLKDMQANARIIPREELDRRKEKERKREEKELRKIAAAAGIKMPKSAATTITPTSADAQPGSDMDVEPKQSGFRQAGWASVSSASNLSSAPAGQSSQSAGGRGGWNTVGNATVTSAPLPPPSNPPPSSGGWSTASNPPSSHPSHTTSFRTGGWTSLDTGSSHIPPPPTHIPLPPSPPPEFSAPGQHAAPPPPSSQRGGWSSSGFSSTAPPPMPPASRGGWSTPGSLPSVPAPANTPLPAAPPMAQRLPVAAAAPPPPKNPRSSWQNFQKSKRK</sequence>
<feature type="compositionally biased region" description="Polar residues" evidence="5">
    <location>
        <begin position="492"/>
        <end position="504"/>
    </location>
</feature>
<feature type="compositionally biased region" description="Pro residues" evidence="5">
    <location>
        <begin position="348"/>
        <end position="358"/>
    </location>
</feature>
<feature type="domain" description="G-patch" evidence="7">
    <location>
        <begin position="105"/>
        <end position="151"/>
    </location>
</feature>
<dbReference type="PANTHER" id="PTHR47251">
    <property type="entry name" value="FINGER DOMAIN PROTEIN, PUTATIVE (AFU_ORTHOLOGUE AFUA_3G04180)-RELATED"/>
    <property type="match status" value="1"/>
</dbReference>
<feature type="region of interest" description="Disordered" evidence="5">
    <location>
        <begin position="237"/>
        <end position="504"/>
    </location>
</feature>
<dbReference type="Pfam" id="PF01585">
    <property type="entry name" value="G-patch"/>
    <property type="match status" value="1"/>
</dbReference>
<comment type="caution">
    <text evidence="8">The sequence shown here is derived from an EMBL/GenBank/DDBJ whole genome shotgun (WGS) entry which is preliminary data.</text>
</comment>
<accession>A0ABR3J5V2</accession>
<feature type="compositionally biased region" description="Basic and acidic residues" evidence="5">
    <location>
        <begin position="162"/>
        <end position="182"/>
    </location>
</feature>
<evidence type="ECO:0000256" key="5">
    <source>
        <dbReference type="SAM" id="MobiDB-lite"/>
    </source>
</evidence>
<feature type="region of interest" description="Disordered" evidence="5">
    <location>
        <begin position="161"/>
        <end position="182"/>
    </location>
</feature>
<keyword evidence="2 4" id="KW-0863">Zinc-finger</keyword>
<feature type="compositionally biased region" description="Pro residues" evidence="5">
    <location>
        <begin position="460"/>
        <end position="472"/>
    </location>
</feature>
<feature type="compositionally biased region" description="Basic and acidic residues" evidence="5">
    <location>
        <begin position="243"/>
        <end position="265"/>
    </location>
</feature>
<dbReference type="PROSITE" id="PS00028">
    <property type="entry name" value="ZINC_FINGER_C2H2_1"/>
    <property type="match status" value="1"/>
</dbReference>
<dbReference type="InterPro" id="IPR000467">
    <property type="entry name" value="G_patch_dom"/>
</dbReference>
<gene>
    <name evidence="8" type="ORF">HGRIS_007641</name>
</gene>
<evidence type="ECO:0000256" key="3">
    <source>
        <dbReference type="ARBA" id="ARBA00022833"/>
    </source>
</evidence>
<proteinExistence type="predicted"/>
<name>A0ABR3J5V2_9AGAR</name>
<evidence type="ECO:0000259" key="7">
    <source>
        <dbReference type="PROSITE" id="PS50174"/>
    </source>
</evidence>
<feature type="compositionally biased region" description="Low complexity" evidence="5">
    <location>
        <begin position="310"/>
        <end position="330"/>
    </location>
</feature>
<dbReference type="Pfam" id="PF12171">
    <property type="entry name" value="zf-C2H2_jaz"/>
    <property type="match status" value="1"/>
</dbReference>
<feature type="compositionally biased region" description="Polar residues" evidence="5">
    <location>
        <begin position="425"/>
        <end position="438"/>
    </location>
</feature>
<evidence type="ECO:0000259" key="6">
    <source>
        <dbReference type="PROSITE" id="PS50157"/>
    </source>
</evidence>
<feature type="compositionally biased region" description="Polar residues" evidence="5">
    <location>
        <begin position="278"/>
        <end position="288"/>
    </location>
</feature>